<proteinExistence type="predicted"/>
<gene>
    <name evidence="2" type="primary">z458R</name>
    <name evidence="2" type="ORF">ATCV1_z458R</name>
</gene>
<dbReference type="EMBL" id="EF101928">
    <property type="protein sequence ID" value="ABT16592.1"/>
    <property type="molecule type" value="Genomic_DNA"/>
</dbReference>
<evidence type="ECO:0000313" key="2">
    <source>
        <dbReference type="EMBL" id="ABT16592.1"/>
    </source>
</evidence>
<feature type="compositionally biased region" description="Basic and acidic residues" evidence="1">
    <location>
        <begin position="78"/>
        <end position="93"/>
    </location>
</feature>
<name>A7K968_9PHYC</name>
<dbReference type="KEGG" id="vg:5470429"/>
<evidence type="ECO:0000256" key="1">
    <source>
        <dbReference type="SAM" id="MobiDB-lite"/>
    </source>
</evidence>
<keyword evidence="3" id="KW-1185">Reference proteome</keyword>
<reference evidence="2 3" key="1">
    <citation type="submission" date="2006-09" db="EMBL/GenBank/DDBJ databases">
        <title>Sequence and annotation of the 288-kb ATCV-1 virus that infects an endosymbiotic Chlorella strain of the heliozoon Acanthocystis turfacea.</title>
        <authorList>
            <person name="Fitzgerald L.A."/>
            <person name="Graves M.V."/>
            <person name="Li X."/>
            <person name="Pfitzner A.J.P."/>
            <person name="Hartigan J."/>
            <person name="Van Etten J.L."/>
        </authorList>
    </citation>
    <scope>NUCLEOTIDE SEQUENCE [LARGE SCALE GENOMIC DNA]</scope>
    <source>
        <strain evidence="2 3">ATCV-1</strain>
    </source>
</reference>
<protein>
    <submittedName>
        <fullName evidence="2">Uncharacterized protein z458R</fullName>
    </submittedName>
</protein>
<accession>A7K968</accession>
<dbReference type="GeneID" id="5470429"/>
<feature type="region of interest" description="Disordered" evidence="1">
    <location>
        <begin position="72"/>
        <end position="99"/>
    </location>
</feature>
<dbReference type="RefSeq" id="YP_001426939.1">
    <property type="nucleotide sequence ID" value="NC_008724.1"/>
</dbReference>
<organism evidence="2 3">
    <name type="scientific">Chlorovirus heliozoae</name>
    <dbReference type="NCBI Taxonomy" id="322019"/>
    <lineage>
        <taxon>Viruses</taxon>
        <taxon>Varidnaviria</taxon>
        <taxon>Bamfordvirae</taxon>
        <taxon>Nucleocytoviricota</taxon>
        <taxon>Megaviricetes</taxon>
        <taxon>Algavirales</taxon>
        <taxon>Phycodnaviridae</taxon>
        <taxon>Chlorovirus</taxon>
    </lineage>
</organism>
<sequence>MRPSIEMTTIVVVFQKEVKLYYSVSIYSDLESCQVGVQDQAEHDRVEEDAPASGSISVNQHEAISRSNHVGNLVGHGVRHDHEHECREEHELELGGNHY</sequence>
<dbReference type="Proteomes" id="UP000202420">
    <property type="component" value="Segment"/>
</dbReference>
<evidence type="ECO:0000313" key="3">
    <source>
        <dbReference type="Proteomes" id="UP000202420"/>
    </source>
</evidence>